<dbReference type="Gene3D" id="3.90.1340.10">
    <property type="entry name" value="Phage tail collar domain"/>
    <property type="match status" value="1"/>
</dbReference>
<evidence type="ECO:0000313" key="2">
    <source>
        <dbReference type="EMBL" id="MXO72865.1"/>
    </source>
</evidence>
<dbReference type="SUPFAM" id="SSF88874">
    <property type="entry name" value="Receptor-binding domain of short tail fibre protein gp12"/>
    <property type="match status" value="1"/>
</dbReference>
<gene>
    <name evidence="2" type="ORF">GRI99_14630</name>
</gene>
<dbReference type="AlphaFoldDB" id="A0A844YWZ8"/>
<organism evidence="2 3">
    <name type="scientific">Alteraurantiacibacter buctensis</name>
    <dbReference type="NCBI Taxonomy" id="1503981"/>
    <lineage>
        <taxon>Bacteria</taxon>
        <taxon>Pseudomonadati</taxon>
        <taxon>Pseudomonadota</taxon>
        <taxon>Alphaproteobacteria</taxon>
        <taxon>Sphingomonadales</taxon>
        <taxon>Erythrobacteraceae</taxon>
        <taxon>Alteraurantiacibacter</taxon>
    </lineage>
</organism>
<sequence length="230" mass="22994">MAVSDWSSTASSNTTIDGVNIAEGCSPAGLNNAIRSIMAAVKAWATGSVTATGLTMTTARLLGRSTSGTGAIEEISIGSGLSMSGGTLSATAASTLTGEIKTWPTNSAPAGYLECSGAAVSRTTYSALFAVIGTTFGSGDGSTTFNLPNLRGEFVRGWDNGRGVDSGRAFGSAQSDELEAHTHTYSTPTTVGAGYPGGSGGGFGGGYSTGSTGGTETRPRNIALMYIIKT</sequence>
<dbReference type="InterPro" id="IPR011083">
    <property type="entry name" value="Phage_tail_collar_dom"/>
</dbReference>
<evidence type="ECO:0000259" key="1">
    <source>
        <dbReference type="Pfam" id="PF07484"/>
    </source>
</evidence>
<proteinExistence type="predicted"/>
<dbReference type="RefSeq" id="WP_160772796.1">
    <property type="nucleotide sequence ID" value="NZ_WTYV01000006.1"/>
</dbReference>
<dbReference type="Pfam" id="PF07484">
    <property type="entry name" value="Collar"/>
    <property type="match status" value="1"/>
</dbReference>
<protein>
    <submittedName>
        <fullName evidence="2">Phage tail protein</fullName>
    </submittedName>
</protein>
<dbReference type="OrthoDB" id="6174642at2"/>
<accession>A0A844YWZ8</accession>
<feature type="domain" description="Phage tail collar" evidence="1">
    <location>
        <begin position="98"/>
        <end position="155"/>
    </location>
</feature>
<dbReference type="InterPro" id="IPR037053">
    <property type="entry name" value="Phage_tail_collar_dom_sf"/>
</dbReference>
<evidence type="ECO:0000313" key="3">
    <source>
        <dbReference type="Proteomes" id="UP000466966"/>
    </source>
</evidence>
<keyword evidence="3" id="KW-1185">Reference proteome</keyword>
<name>A0A844YWZ8_9SPHN</name>
<comment type="caution">
    <text evidence="2">The sequence shown here is derived from an EMBL/GenBank/DDBJ whole genome shotgun (WGS) entry which is preliminary data.</text>
</comment>
<reference evidence="2 3" key="1">
    <citation type="submission" date="2019-12" db="EMBL/GenBank/DDBJ databases">
        <title>Genomic-based taxomic classification of the family Erythrobacteraceae.</title>
        <authorList>
            <person name="Xu L."/>
        </authorList>
    </citation>
    <scope>NUCLEOTIDE SEQUENCE [LARGE SCALE GENOMIC DNA]</scope>
    <source>
        <strain evidence="2 3">M0322</strain>
    </source>
</reference>
<dbReference type="EMBL" id="WTYV01000006">
    <property type="protein sequence ID" value="MXO72865.1"/>
    <property type="molecule type" value="Genomic_DNA"/>
</dbReference>
<dbReference type="Proteomes" id="UP000466966">
    <property type="component" value="Unassembled WGS sequence"/>
</dbReference>